<gene>
    <name evidence="1" type="ORF">KIL84_002267</name>
</gene>
<dbReference type="AlphaFoldDB" id="A0A9D3X761"/>
<dbReference type="EMBL" id="JAHDVG010000480">
    <property type="protein sequence ID" value="KAH1174123.1"/>
    <property type="molecule type" value="Genomic_DNA"/>
</dbReference>
<name>A0A9D3X761_9SAUR</name>
<dbReference type="Proteomes" id="UP000827986">
    <property type="component" value="Unassembled WGS sequence"/>
</dbReference>
<comment type="caution">
    <text evidence="1">The sequence shown here is derived from an EMBL/GenBank/DDBJ whole genome shotgun (WGS) entry which is preliminary data.</text>
</comment>
<keyword evidence="2" id="KW-1185">Reference proteome</keyword>
<evidence type="ECO:0000313" key="2">
    <source>
        <dbReference type="Proteomes" id="UP000827986"/>
    </source>
</evidence>
<organism evidence="1 2">
    <name type="scientific">Mauremys mutica</name>
    <name type="common">yellowpond turtle</name>
    <dbReference type="NCBI Taxonomy" id="74926"/>
    <lineage>
        <taxon>Eukaryota</taxon>
        <taxon>Metazoa</taxon>
        <taxon>Chordata</taxon>
        <taxon>Craniata</taxon>
        <taxon>Vertebrata</taxon>
        <taxon>Euteleostomi</taxon>
        <taxon>Archelosauria</taxon>
        <taxon>Testudinata</taxon>
        <taxon>Testudines</taxon>
        <taxon>Cryptodira</taxon>
        <taxon>Durocryptodira</taxon>
        <taxon>Testudinoidea</taxon>
        <taxon>Geoemydidae</taxon>
        <taxon>Geoemydinae</taxon>
        <taxon>Mauremys</taxon>
    </lineage>
</organism>
<accession>A0A9D3X761</accession>
<reference evidence="1" key="1">
    <citation type="submission" date="2021-09" db="EMBL/GenBank/DDBJ databases">
        <title>The genome of Mauremys mutica provides insights into the evolution of semi-aquatic lifestyle.</title>
        <authorList>
            <person name="Gong S."/>
            <person name="Gao Y."/>
        </authorList>
    </citation>
    <scope>NUCLEOTIDE SEQUENCE</scope>
    <source>
        <strain evidence="1">MM-2020</strain>
        <tissue evidence="1">Muscle</tissue>
    </source>
</reference>
<evidence type="ECO:0000313" key="1">
    <source>
        <dbReference type="EMBL" id="KAH1174123.1"/>
    </source>
</evidence>
<protein>
    <submittedName>
        <fullName evidence="1">Uncharacterized protein</fullName>
    </submittedName>
</protein>
<proteinExistence type="predicted"/>
<sequence>MSGSWAGRALDLAATTYLVTEEPAASGGVFLLPLQNVFEDVRLCQVHTGGALPSSQGLGERESSGHSGVWMALHAVGVTRRQCTENTPPRQPPALQGHSVGCSVKNFGSARLTQPSFFRLVRATWLLNEAGVRWETRVWT</sequence>